<keyword evidence="2" id="KW-1185">Reference proteome</keyword>
<dbReference type="Proteomes" id="UP000663193">
    <property type="component" value="Chromosome 1"/>
</dbReference>
<organism evidence="1 2">
    <name type="scientific">Phaeosphaeria nodorum (strain SN15 / ATCC MYA-4574 / FGSC 10173)</name>
    <name type="common">Glume blotch fungus</name>
    <name type="synonym">Parastagonospora nodorum</name>
    <dbReference type="NCBI Taxonomy" id="321614"/>
    <lineage>
        <taxon>Eukaryota</taxon>
        <taxon>Fungi</taxon>
        <taxon>Dikarya</taxon>
        <taxon>Ascomycota</taxon>
        <taxon>Pezizomycotina</taxon>
        <taxon>Dothideomycetes</taxon>
        <taxon>Pleosporomycetidae</taxon>
        <taxon>Pleosporales</taxon>
        <taxon>Pleosporineae</taxon>
        <taxon>Phaeosphaeriaceae</taxon>
        <taxon>Parastagonospora</taxon>
    </lineage>
</organism>
<sequence length="154" mass="16965">MHKRAAVLVRGSIAHVLDGEQFVRHRSATFREDRQHNALCQIGLAVAALPLKLNLVKMQAPNDRRSKTKSAACSLANQRSANDSRLWSTDACPELDRMHGDWRLVCVVDGTPRIAQGSVRRLSDIETVRTWAVHLGTAAAVHNTIAGEGRLREG</sequence>
<dbReference type="AlphaFoldDB" id="A0A7U2HT39"/>
<proteinExistence type="predicted"/>
<gene>
    <name evidence="1" type="ORF">JI435_400610</name>
</gene>
<dbReference type="VEuPathDB" id="FungiDB:JI435_400610"/>
<evidence type="ECO:0000313" key="1">
    <source>
        <dbReference type="EMBL" id="QRC90780.1"/>
    </source>
</evidence>
<reference evidence="2" key="1">
    <citation type="journal article" date="2021" name="BMC Genomics">
        <title>Chromosome-level genome assembly and manually-curated proteome of model necrotroph Parastagonospora nodorum Sn15 reveals a genome-wide trove of candidate effector homologs, and redundancy of virulence-related functions within an accessory chromosome.</title>
        <authorList>
            <person name="Bertazzoni S."/>
            <person name="Jones D.A.B."/>
            <person name="Phan H.T."/>
            <person name="Tan K.-C."/>
            <person name="Hane J.K."/>
        </authorList>
    </citation>
    <scope>NUCLEOTIDE SEQUENCE [LARGE SCALE GENOMIC DNA]</scope>
    <source>
        <strain evidence="2">SN15 / ATCC MYA-4574 / FGSC 10173)</strain>
    </source>
</reference>
<name>A0A7U2HT39_PHANO</name>
<accession>A0A7U2HT39</accession>
<dbReference type="EMBL" id="CP069023">
    <property type="protein sequence ID" value="QRC90780.1"/>
    <property type="molecule type" value="Genomic_DNA"/>
</dbReference>
<protein>
    <submittedName>
        <fullName evidence="1">Uncharacterized protein</fullName>
    </submittedName>
</protein>
<evidence type="ECO:0000313" key="2">
    <source>
        <dbReference type="Proteomes" id="UP000663193"/>
    </source>
</evidence>